<evidence type="ECO:0000313" key="9">
    <source>
        <dbReference type="EMBL" id="RII42087.1"/>
    </source>
</evidence>
<dbReference type="GO" id="GO:0005886">
    <property type="term" value="C:plasma membrane"/>
    <property type="evidence" value="ECO:0007669"/>
    <property type="project" value="UniProtKB-SubCell"/>
</dbReference>
<proteinExistence type="inferred from homology"/>
<comment type="similarity">
    <text evidence="2 7">Belongs to the DedA family.</text>
</comment>
<comment type="caution">
    <text evidence="9">The sequence shown here is derived from an EMBL/GenBank/DDBJ whole genome shotgun (WGS) entry which is preliminary data.</text>
</comment>
<dbReference type="Pfam" id="PF09335">
    <property type="entry name" value="VTT_dom"/>
    <property type="match status" value="1"/>
</dbReference>
<accession>A0A399JC21</accession>
<evidence type="ECO:0000256" key="4">
    <source>
        <dbReference type="ARBA" id="ARBA00022692"/>
    </source>
</evidence>
<dbReference type="AlphaFoldDB" id="A0A399JC21"/>
<dbReference type="EMBL" id="QQXK01000016">
    <property type="protein sequence ID" value="RII42087.1"/>
    <property type="molecule type" value="Genomic_DNA"/>
</dbReference>
<feature type="transmembrane region" description="Helical" evidence="7">
    <location>
        <begin position="136"/>
        <end position="157"/>
    </location>
</feature>
<reference evidence="9 10" key="1">
    <citation type="submission" date="2018-07" db="EMBL/GenBank/DDBJ databases">
        <title>Arthrobacter sp. nov., isolated from raw cow's milk with high bacterial count.</title>
        <authorList>
            <person name="Hahne J."/>
            <person name="Isele D."/>
            <person name="Lipski A."/>
        </authorList>
    </citation>
    <scope>NUCLEOTIDE SEQUENCE [LARGE SCALE GENOMIC DNA]</scope>
    <source>
        <strain evidence="9 10">JZ R-35</strain>
    </source>
</reference>
<name>A0A399JC21_9MICC</name>
<keyword evidence="3 7" id="KW-1003">Cell membrane</keyword>
<protein>
    <recommendedName>
        <fullName evidence="8">VTT domain-containing protein</fullName>
    </recommendedName>
</protein>
<comment type="caution">
    <text evidence="7">Lacks conserved residue(s) required for the propagation of feature annotation.</text>
</comment>
<evidence type="ECO:0000256" key="7">
    <source>
        <dbReference type="RuleBase" id="RU367016"/>
    </source>
</evidence>
<dbReference type="InterPro" id="IPR032818">
    <property type="entry name" value="DedA-like"/>
</dbReference>
<dbReference type="PANTHER" id="PTHR30353:SF15">
    <property type="entry name" value="INNER MEMBRANE PROTEIN YABI"/>
    <property type="match status" value="1"/>
</dbReference>
<evidence type="ECO:0000313" key="10">
    <source>
        <dbReference type="Proteomes" id="UP000265419"/>
    </source>
</evidence>
<keyword evidence="6 7" id="KW-0472">Membrane</keyword>
<evidence type="ECO:0000256" key="5">
    <source>
        <dbReference type="ARBA" id="ARBA00022989"/>
    </source>
</evidence>
<evidence type="ECO:0000256" key="3">
    <source>
        <dbReference type="ARBA" id="ARBA00022475"/>
    </source>
</evidence>
<dbReference type="Proteomes" id="UP000265419">
    <property type="component" value="Unassembled WGS sequence"/>
</dbReference>
<feature type="transmembrane region" description="Helical" evidence="7">
    <location>
        <begin position="163"/>
        <end position="188"/>
    </location>
</feature>
<feature type="domain" description="VTT" evidence="8">
    <location>
        <begin position="30"/>
        <end position="155"/>
    </location>
</feature>
<gene>
    <name evidence="9" type="ORF">DWB68_09190</name>
</gene>
<sequence>MNLADPSTLGWWYYPLSFVLNVLDSFVAPLPQELFVLAIGPLSGRGLVSFWAAVAVAWIANVLGDVWLAWVVERYRHVLDRWRFGRWLLAKAEAGERALGERGTFAVLAGLRFISGGRTASYVAAGLAAVPRRTQWAATAVGSLAWVFFMVLIGQLTQSATGLPAWASALVGMGVGTLIGAIPALIGWARRRSQRGRRDDPTSSTGTG</sequence>
<dbReference type="InterPro" id="IPR032816">
    <property type="entry name" value="VTT_dom"/>
</dbReference>
<keyword evidence="5 7" id="KW-1133">Transmembrane helix</keyword>
<feature type="transmembrane region" description="Helical" evidence="7">
    <location>
        <begin position="50"/>
        <end position="72"/>
    </location>
</feature>
<keyword evidence="4 7" id="KW-0812">Transmembrane</keyword>
<evidence type="ECO:0000259" key="8">
    <source>
        <dbReference type="Pfam" id="PF09335"/>
    </source>
</evidence>
<evidence type="ECO:0000256" key="2">
    <source>
        <dbReference type="ARBA" id="ARBA00010792"/>
    </source>
</evidence>
<evidence type="ECO:0000256" key="6">
    <source>
        <dbReference type="ARBA" id="ARBA00023136"/>
    </source>
</evidence>
<organism evidence="9 10">
    <name type="scientific">Galactobacter valiniphilus</name>
    <dbReference type="NCBI Taxonomy" id="2676122"/>
    <lineage>
        <taxon>Bacteria</taxon>
        <taxon>Bacillati</taxon>
        <taxon>Actinomycetota</taxon>
        <taxon>Actinomycetes</taxon>
        <taxon>Micrococcales</taxon>
        <taxon>Micrococcaceae</taxon>
        <taxon>Galactobacter</taxon>
    </lineage>
</organism>
<keyword evidence="10" id="KW-1185">Reference proteome</keyword>
<dbReference type="RefSeq" id="WP_119424843.1">
    <property type="nucleotide sequence ID" value="NZ_QQXK01000016.1"/>
</dbReference>
<evidence type="ECO:0000256" key="1">
    <source>
        <dbReference type="ARBA" id="ARBA00004651"/>
    </source>
</evidence>
<dbReference type="PANTHER" id="PTHR30353">
    <property type="entry name" value="INNER MEMBRANE PROTEIN DEDA-RELATED"/>
    <property type="match status" value="1"/>
</dbReference>
<comment type="subcellular location">
    <subcellularLocation>
        <location evidence="1 7">Cell membrane</location>
        <topology evidence="1 7">Multi-pass membrane protein</topology>
    </subcellularLocation>
</comment>